<feature type="compositionally biased region" description="Low complexity" evidence="1">
    <location>
        <begin position="916"/>
        <end position="925"/>
    </location>
</feature>
<proteinExistence type="predicted"/>
<feature type="domain" description="VPS9" evidence="2">
    <location>
        <begin position="930"/>
        <end position="989"/>
    </location>
</feature>
<feature type="region of interest" description="Disordered" evidence="1">
    <location>
        <begin position="786"/>
        <end position="928"/>
    </location>
</feature>
<feature type="compositionally biased region" description="Pro residues" evidence="1">
    <location>
        <begin position="1134"/>
        <end position="1145"/>
    </location>
</feature>
<feature type="compositionally biased region" description="Low complexity" evidence="1">
    <location>
        <begin position="1047"/>
        <end position="1079"/>
    </location>
</feature>
<feature type="region of interest" description="Disordered" evidence="1">
    <location>
        <begin position="178"/>
        <end position="216"/>
    </location>
</feature>
<accession>A0A058Z3D7</accession>
<feature type="compositionally biased region" description="Low complexity" evidence="1">
    <location>
        <begin position="202"/>
        <end position="213"/>
    </location>
</feature>
<dbReference type="SUPFAM" id="SSF109993">
    <property type="entry name" value="VPS9 domain"/>
    <property type="match status" value="1"/>
</dbReference>
<feature type="region of interest" description="Disordered" evidence="1">
    <location>
        <begin position="1015"/>
        <end position="1092"/>
    </location>
</feature>
<dbReference type="GeneID" id="20528951"/>
<feature type="compositionally biased region" description="Polar residues" evidence="1">
    <location>
        <begin position="837"/>
        <end position="847"/>
    </location>
</feature>
<protein>
    <recommendedName>
        <fullName evidence="2">VPS9 domain-containing protein</fullName>
    </recommendedName>
</protein>
<reference evidence="3" key="1">
    <citation type="submission" date="2013-04" db="EMBL/GenBank/DDBJ databases">
        <title>The Genome Sequence of Fonticula alba ATCC 38817.</title>
        <authorList>
            <consortium name="The Broad Institute Genomics Platform"/>
            <person name="Russ C."/>
            <person name="Cuomo C."/>
            <person name="Burger G."/>
            <person name="Gray M.W."/>
            <person name="Holland P.W.H."/>
            <person name="King N."/>
            <person name="Lang F.B.F."/>
            <person name="Roger A.J."/>
            <person name="Ruiz-Trillo I."/>
            <person name="Brown M."/>
            <person name="Walker B."/>
            <person name="Young S."/>
            <person name="Zeng Q."/>
            <person name="Gargeya S."/>
            <person name="Fitzgerald M."/>
            <person name="Haas B."/>
            <person name="Abouelleil A."/>
            <person name="Allen A.W."/>
            <person name="Alvarado L."/>
            <person name="Arachchi H.M."/>
            <person name="Berlin A.M."/>
            <person name="Chapman S.B."/>
            <person name="Gainer-Dewar J."/>
            <person name="Goldberg J."/>
            <person name="Griggs A."/>
            <person name="Gujja S."/>
            <person name="Hansen M."/>
            <person name="Howarth C."/>
            <person name="Imamovic A."/>
            <person name="Ireland A."/>
            <person name="Larimer J."/>
            <person name="McCowan C."/>
            <person name="Murphy C."/>
            <person name="Pearson M."/>
            <person name="Poon T.W."/>
            <person name="Priest M."/>
            <person name="Roberts A."/>
            <person name="Saif S."/>
            <person name="Shea T."/>
            <person name="Sisk P."/>
            <person name="Sykes S."/>
            <person name="Wortman J."/>
            <person name="Nusbaum C."/>
            <person name="Birren B."/>
        </authorList>
    </citation>
    <scope>NUCLEOTIDE SEQUENCE [LARGE SCALE GENOMIC DNA]</scope>
    <source>
        <strain evidence="3">ATCC 38817</strain>
    </source>
</reference>
<feature type="compositionally biased region" description="Low complexity" evidence="1">
    <location>
        <begin position="1183"/>
        <end position="1203"/>
    </location>
</feature>
<name>A0A058Z3D7_FONAL</name>
<keyword evidence="4" id="KW-1185">Reference proteome</keyword>
<feature type="region of interest" description="Disordered" evidence="1">
    <location>
        <begin position="79"/>
        <end position="106"/>
    </location>
</feature>
<evidence type="ECO:0000256" key="1">
    <source>
        <dbReference type="SAM" id="MobiDB-lite"/>
    </source>
</evidence>
<dbReference type="Proteomes" id="UP000030693">
    <property type="component" value="Unassembled WGS sequence"/>
</dbReference>
<feature type="region of interest" description="Disordered" evidence="1">
    <location>
        <begin position="1119"/>
        <end position="1149"/>
    </location>
</feature>
<evidence type="ECO:0000313" key="4">
    <source>
        <dbReference type="Proteomes" id="UP000030693"/>
    </source>
</evidence>
<dbReference type="InterPro" id="IPR037191">
    <property type="entry name" value="VPS9_dom_sf"/>
</dbReference>
<organism evidence="3">
    <name type="scientific">Fonticula alba</name>
    <name type="common">Slime mold</name>
    <dbReference type="NCBI Taxonomy" id="691883"/>
    <lineage>
        <taxon>Eukaryota</taxon>
        <taxon>Rotosphaerida</taxon>
        <taxon>Fonticulaceae</taxon>
        <taxon>Fonticula</taxon>
    </lineage>
</organism>
<feature type="region of interest" description="Disordered" evidence="1">
    <location>
        <begin position="241"/>
        <end position="286"/>
    </location>
</feature>
<sequence>MATPPSPSGALLDSSTYAAELKASIRGMFPDVDPEVVDSVCDTFLQGVDVLNSRGGGTGIINSIVDSLLGISPGALDLDPTPAPPVTPAAGPTSSSQPIRQAGSAAAAGSAGAPAGAFIFGTSPSSEALRSLPSSLSSLRDTIEIRSRSLSSRAVAALNEAGSKLAAVATVSAAAAAPTPASPTATSTMASAAAGGLGSGASGSPSPGGPRAPMTARDRLHSITSPLTGSLQQALFQLNLVSSPPAGSQPGASGPGSSPVAVSTPGAPGPLAQDPPASQDSSSPEELLLPLDEPEASTPVVPATRPVASPPSSEYMRLLTEFDPLSASQDALTGPNAPAAPAPAPVLVGGFSAISPPVGVDTETFSFFGGFVSMPLLSSSDDDLVTATAPPVGLAINTAMPPADLTGVAAFRQASSPDELTQTSDLATLSPMLASTVAEASIAQDPEPGAMNSEEVTFGPVSEDLLVNPIRFSRATDMVRRFQKDIVHHSSRIKALAEDIATLRRNYDKEWVRLQRAGLVAFQGPTFREFLSASVKVIQCRQKFHSIISYHLQIHLSRVQEGLEAAEFAFTRGAIPSLVAPSYAGITTQELISMNPCRDELRALLRRQKAAEKAKADAQERYDNVCKAMKSNAKHNQLLSAILEDSIESRSSYEHDINGTMLELFARIVASMESPLGRHYNQNIEALAQDAGSSIDSMEVINFMDNFTISLARYFNLIQPAEADDAYALMMDPSGGHVIWHLRLLIDRLVHRELHLPLWHNILLCLENISEEIARAAALVRSRPRMSPALEPAGPPSPKSGSFNSGSTSSDVSDTSIFGSSSSSTDSSLSAGHRSGDQPSSLLSTRSISEEEQHHPPAGGPVGSPAHAIATQPTLSSTGSPLAEDLDRPISTPAGPPAVGPRSTVSSDNGEHYSDGEASSGGESSRFNTDDEANIVTADQLMPLTTYCIIKARLFNPFQLINFLTENTPPPFFHGKTGYALATFETSVRDILFNLSPNCGLNSRPTVQQLAQSLMDSHPASGGAAGTGHSLIDSPPDSPVRASLRLFSSDSDTSDGSSFPFGSSSEGFSSSSDASDCSPSPGPGRGAPLAGLAPVIPSAGRLPEDLRDLVLVPDAEIQAQAQAQEQQQEQQQPEGPPPAAGPGPHSPSLVTKLFTEELPLSPKHHAPSTVQSHKDLAGEAILASSADSGGGRIAASAAGASRSPLGLESSASPSTEALTDADSKSHLLA</sequence>
<dbReference type="Pfam" id="PF02204">
    <property type="entry name" value="VPS9"/>
    <property type="match status" value="1"/>
</dbReference>
<feature type="region of interest" description="Disordered" evidence="1">
    <location>
        <begin position="1181"/>
        <end position="1229"/>
    </location>
</feature>
<dbReference type="Gene3D" id="1.20.1050.80">
    <property type="entry name" value="VPS9 domain"/>
    <property type="match status" value="1"/>
</dbReference>
<feature type="compositionally biased region" description="Low complexity" evidence="1">
    <location>
        <begin position="178"/>
        <end position="194"/>
    </location>
</feature>
<dbReference type="EMBL" id="KB932207">
    <property type="protein sequence ID" value="KCV68809.1"/>
    <property type="molecule type" value="Genomic_DNA"/>
</dbReference>
<feature type="compositionally biased region" description="Low complexity" evidence="1">
    <location>
        <begin position="1119"/>
        <end position="1133"/>
    </location>
</feature>
<evidence type="ECO:0000259" key="2">
    <source>
        <dbReference type="Pfam" id="PF02204"/>
    </source>
</evidence>
<evidence type="ECO:0000313" key="3">
    <source>
        <dbReference type="EMBL" id="KCV68809.1"/>
    </source>
</evidence>
<feature type="compositionally biased region" description="Low complexity" evidence="1">
    <location>
        <begin position="799"/>
        <end position="830"/>
    </location>
</feature>
<dbReference type="AlphaFoldDB" id="A0A058Z3D7"/>
<feature type="compositionally biased region" description="Polar residues" evidence="1">
    <location>
        <begin position="871"/>
        <end position="880"/>
    </location>
</feature>
<dbReference type="RefSeq" id="XP_009496380.1">
    <property type="nucleotide sequence ID" value="XM_009498105.1"/>
</dbReference>
<dbReference type="InterPro" id="IPR003123">
    <property type="entry name" value="VPS9"/>
</dbReference>
<gene>
    <name evidence="3" type="ORF">H696_04226</name>
</gene>